<evidence type="ECO:0000313" key="2">
    <source>
        <dbReference type="EMBL" id="AEE52133.1"/>
    </source>
</evidence>
<gene>
    <name evidence="2" type="ordered locus">Halhy_4289</name>
</gene>
<dbReference type="Proteomes" id="UP000008461">
    <property type="component" value="Chromosome"/>
</dbReference>
<dbReference type="RefSeq" id="WP_013766671.1">
    <property type="nucleotide sequence ID" value="NC_015510.1"/>
</dbReference>
<organism evidence="2 3">
    <name type="scientific">Haliscomenobacter hydrossis (strain ATCC 27775 / DSM 1100 / LMG 10767 / O)</name>
    <dbReference type="NCBI Taxonomy" id="760192"/>
    <lineage>
        <taxon>Bacteria</taxon>
        <taxon>Pseudomonadati</taxon>
        <taxon>Bacteroidota</taxon>
        <taxon>Saprospiria</taxon>
        <taxon>Saprospirales</taxon>
        <taxon>Haliscomenobacteraceae</taxon>
        <taxon>Haliscomenobacter</taxon>
    </lineage>
</organism>
<dbReference type="eggNOG" id="COG2318">
    <property type="taxonomic scope" value="Bacteria"/>
</dbReference>
<dbReference type="KEGG" id="hhy:Halhy_4289"/>
<protein>
    <recommendedName>
        <fullName evidence="1">DinB-like domain-containing protein</fullName>
    </recommendedName>
</protein>
<sequence length="170" mass="19706">MFKSALPFMPEFFDRYINQTDDVPMLTILERTQEELQNYDWDKLQALGDYVYAPGKWTVCDIVQHLIDTERILTYRALCIARGEAANLPGFEEDDYALHAQGNQRSLVDLKAELFTLRTSTLQLFRSFNDVMLLQTGTANGKKLTPLALGFIVAGHQRHHFRVLEERYFN</sequence>
<proteinExistence type="predicted"/>
<dbReference type="AlphaFoldDB" id="F4L757"/>
<dbReference type="STRING" id="760192.Halhy_4289"/>
<dbReference type="InterPro" id="IPR034660">
    <property type="entry name" value="DinB/YfiT-like"/>
</dbReference>
<dbReference type="InterPro" id="IPR024775">
    <property type="entry name" value="DinB-like"/>
</dbReference>
<feature type="domain" description="DinB-like" evidence="1">
    <location>
        <begin position="29"/>
        <end position="163"/>
    </location>
</feature>
<reference key="2">
    <citation type="submission" date="2011-04" db="EMBL/GenBank/DDBJ databases">
        <title>Complete sequence of chromosome of Haliscomenobacter hydrossis DSM 1100.</title>
        <authorList>
            <consortium name="US DOE Joint Genome Institute (JGI-PGF)"/>
            <person name="Lucas S."/>
            <person name="Han J."/>
            <person name="Lapidus A."/>
            <person name="Bruce D."/>
            <person name="Goodwin L."/>
            <person name="Pitluck S."/>
            <person name="Peters L."/>
            <person name="Kyrpides N."/>
            <person name="Mavromatis K."/>
            <person name="Ivanova N."/>
            <person name="Ovchinnikova G."/>
            <person name="Pagani I."/>
            <person name="Daligault H."/>
            <person name="Detter J.C."/>
            <person name="Han C."/>
            <person name="Land M."/>
            <person name="Hauser L."/>
            <person name="Markowitz V."/>
            <person name="Cheng J.-F."/>
            <person name="Hugenholtz P."/>
            <person name="Woyke T."/>
            <person name="Wu D."/>
            <person name="Verbarg S."/>
            <person name="Frueling A."/>
            <person name="Brambilla E."/>
            <person name="Klenk H.-P."/>
            <person name="Eisen J.A."/>
        </authorList>
    </citation>
    <scope>NUCLEOTIDE SEQUENCE</scope>
    <source>
        <strain>DSM 1100</strain>
    </source>
</reference>
<evidence type="ECO:0000313" key="3">
    <source>
        <dbReference type="Proteomes" id="UP000008461"/>
    </source>
</evidence>
<dbReference type="EMBL" id="CP002691">
    <property type="protein sequence ID" value="AEE52133.1"/>
    <property type="molecule type" value="Genomic_DNA"/>
</dbReference>
<dbReference type="OrthoDB" id="9793216at2"/>
<name>F4L757_HALH1</name>
<reference evidence="2 3" key="1">
    <citation type="journal article" date="2011" name="Stand. Genomic Sci.">
        <title>Complete genome sequence of Haliscomenobacter hydrossis type strain (O).</title>
        <authorList>
            <consortium name="US DOE Joint Genome Institute (JGI-PGF)"/>
            <person name="Daligault H."/>
            <person name="Lapidus A."/>
            <person name="Zeytun A."/>
            <person name="Nolan M."/>
            <person name="Lucas S."/>
            <person name="Del Rio T.G."/>
            <person name="Tice H."/>
            <person name="Cheng J.F."/>
            <person name="Tapia R."/>
            <person name="Han C."/>
            <person name="Goodwin L."/>
            <person name="Pitluck S."/>
            <person name="Liolios K."/>
            <person name="Pagani I."/>
            <person name="Ivanova N."/>
            <person name="Huntemann M."/>
            <person name="Mavromatis K."/>
            <person name="Mikhailova N."/>
            <person name="Pati A."/>
            <person name="Chen A."/>
            <person name="Palaniappan K."/>
            <person name="Land M."/>
            <person name="Hauser L."/>
            <person name="Brambilla E.M."/>
            <person name="Rohde M."/>
            <person name="Verbarg S."/>
            <person name="Goker M."/>
            <person name="Bristow J."/>
            <person name="Eisen J.A."/>
            <person name="Markowitz V."/>
            <person name="Hugenholtz P."/>
            <person name="Kyrpides N.C."/>
            <person name="Klenk H.P."/>
            <person name="Woyke T."/>
        </authorList>
    </citation>
    <scope>NUCLEOTIDE SEQUENCE [LARGE SCALE GENOMIC DNA]</scope>
    <source>
        <strain evidence="3">ATCC 27775 / DSM 1100 / LMG 10767 / O</strain>
    </source>
</reference>
<accession>F4L757</accession>
<dbReference type="Gene3D" id="1.20.120.450">
    <property type="entry name" value="dinb family like domain"/>
    <property type="match status" value="1"/>
</dbReference>
<dbReference type="HOGENOM" id="CLU_105789_2_0_10"/>
<dbReference type="Pfam" id="PF12867">
    <property type="entry name" value="DinB_2"/>
    <property type="match status" value="1"/>
</dbReference>
<evidence type="ECO:0000259" key="1">
    <source>
        <dbReference type="Pfam" id="PF12867"/>
    </source>
</evidence>
<keyword evidence="3" id="KW-1185">Reference proteome</keyword>
<dbReference type="SUPFAM" id="SSF109854">
    <property type="entry name" value="DinB/YfiT-like putative metalloenzymes"/>
    <property type="match status" value="1"/>
</dbReference>